<evidence type="ECO:0000313" key="3">
    <source>
        <dbReference type="Proteomes" id="UP000629365"/>
    </source>
</evidence>
<dbReference type="SUPFAM" id="SSF52266">
    <property type="entry name" value="SGNH hydrolase"/>
    <property type="match status" value="1"/>
</dbReference>
<dbReference type="InterPro" id="IPR013830">
    <property type="entry name" value="SGNH_hydro"/>
</dbReference>
<dbReference type="Gene3D" id="2.60.120.260">
    <property type="entry name" value="Galactose-binding domain-like"/>
    <property type="match status" value="1"/>
</dbReference>
<evidence type="ECO:0000313" key="2">
    <source>
        <dbReference type="EMBL" id="GGD69555.1"/>
    </source>
</evidence>
<evidence type="ECO:0000259" key="1">
    <source>
        <dbReference type="Pfam" id="PF13472"/>
    </source>
</evidence>
<reference evidence="3" key="1">
    <citation type="journal article" date="2019" name="Int. J. Syst. Evol. Microbiol.">
        <title>The Global Catalogue of Microorganisms (GCM) 10K type strain sequencing project: providing services to taxonomists for standard genome sequencing and annotation.</title>
        <authorList>
            <consortium name="The Broad Institute Genomics Platform"/>
            <consortium name="The Broad Institute Genome Sequencing Center for Infectious Disease"/>
            <person name="Wu L."/>
            <person name="Ma J."/>
        </authorList>
    </citation>
    <scope>NUCLEOTIDE SEQUENCE [LARGE SCALE GENOMIC DNA]</scope>
    <source>
        <strain evidence="3">CCM 7640</strain>
    </source>
</reference>
<dbReference type="Proteomes" id="UP000629365">
    <property type="component" value="Unassembled WGS sequence"/>
</dbReference>
<dbReference type="InterPro" id="IPR036514">
    <property type="entry name" value="SGNH_hydro_sf"/>
</dbReference>
<feature type="domain" description="SGNH hydrolase-type esterase" evidence="1">
    <location>
        <begin position="152"/>
        <end position="322"/>
    </location>
</feature>
<protein>
    <recommendedName>
        <fullName evidence="1">SGNH hydrolase-type esterase domain-containing protein</fullName>
    </recommendedName>
</protein>
<dbReference type="Pfam" id="PF13472">
    <property type="entry name" value="Lipase_GDSL_2"/>
    <property type="match status" value="1"/>
</dbReference>
<comment type="caution">
    <text evidence="2">The sequence shown here is derived from an EMBL/GenBank/DDBJ whole genome shotgun (WGS) entry which is preliminary data.</text>
</comment>
<dbReference type="EMBL" id="BMCM01000001">
    <property type="protein sequence ID" value="GGD69555.1"/>
    <property type="molecule type" value="Genomic_DNA"/>
</dbReference>
<keyword evidence="3" id="KW-1185">Reference proteome</keyword>
<sequence length="351" mass="37844">MVLASDDDRLGWSGVDSVVREGEWSQPWRVDDDAWLRRIPLLRERAGMPAGVRWEMILADVSELSFEVEVDDLTPDECSPIDVQKQGEPLLRIPLRVGINRIAIQLEGIERLTVWWPQYGTVRVGSVHVSAAGRAKALVRAADSVGTPRWTAYGSSITQCRTAPGPTETWPALVASNLGWDLLCLGFGGQAHLDQVVARSIRDAPADIITLCVGVNIQGAASLSARTLGSSLAEFIRTICDGQPLTPIVVISPICCPDRDSTPNAVGLTLGATRAIVNSIVEDLQDEGDMHLGVVDGLTVLGSADASLLADGLHPDPGGYRLMAERLAPILDRERRVLNALTDSSAERIMH</sequence>
<name>A0ABQ1RGF0_9MICO</name>
<organism evidence="2 3">
    <name type="scientific">Microbacterium murale</name>
    <dbReference type="NCBI Taxonomy" id="1081040"/>
    <lineage>
        <taxon>Bacteria</taxon>
        <taxon>Bacillati</taxon>
        <taxon>Actinomycetota</taxon>
        <taxon>Actinomycetes</taxon>
        <taxon>Micrococcales</taxon>
        <taxon>Microbacteriaceae</taxon>
        <taxon>Microbacterium</taxon>
    </lineage>
</organism>
<dbReference type="Gene3D" id="3.40.50.1110">
    <property type="entry name" value="SGNH hydrolase"/>
    <property type="match status" value="1"/>
</dbReference>
<proteinExistence type="predicted"/>
<accession>A0ABQ1RGF0</accession>
<gene>
    <name evidence="2" type="ORF">GCM10007269_10860</name>
</gene>